<dbReference type="EC" id="2.7.7.49" evidence="1"/>
<accession>A0A8B8AP94</accession>
<gene>
    <name evidence="11" type="primary">LOC111103701</name>
</gene>
<dbReference type="Gene3D" id="3.10.10.10">
    <property type="entry name" value="HIV Type 1 Reverse Transcriptase, subunit A, domain 1"/>
    <property type="match status" value="1"/>
</dbReference>
<evidence type="ECO:0000256" key="6">
    <source>
        <dbReference type="ARBA" id="ARBA00022801"/>
    </source>
</evidence>
<protein>
    <recommendedName>
        <fullName evidence="1">RNA-directed DNA polymerase</fullName>
        <ecNumber evidence="1">2.7.7.49</ecNumber>
    </recommendedName>
</protein>
<keyword evidence="6" id="KW-0378">Hydrolase</keyword>
<evidence type="ECO:0000313" key="11">
    <source>
        <dbReference type="RefSeq" id="XP_022292851.1"/>
    </source>
</evidence>
<dbReference type="Gene3D" id="2.40.70.10">
    <property type="entry name" value="Acid Proteases"/>
    <property type="match status" value="1"/>
</dbReference>
<dbReference type="InterPro" id="IPR043502">
    <property type="entry name" value="DNA/RNA_pol_sf"/>
</dbReference>
<dbReference type="AlphaFoldDB" id="A0A8B8AP94"/>
<dbReference type="InterPro" id="IPR050951">
    <property type="entry name" value="Retrovirus_Pol_polyprotein"/>
</dbReference>
<keyword evidence="3" id="KW-0548">Nucleotidyltransferase</keyword>
<keyword evidence="2" id="KW-0808">Transferase</keyword>
<feature type="region of interest" description="Disordered" evidence="8">
    <location>
        <begin position="131"/>
        <end position="186"/>
    </location>
</feature>
<dbReference type="FunFam" id="3.10.20.370:FF:000001">
    <property type="entry name" value="Retrovirus-related Pol polyprotein from transposon 17.6-like protein"/>
    <property type="match status" value="1"/>
</dbReference>
<dbReference type="Proteomes" id="UP000694844">
    <property type="component" value="Chromosome 7"/>
</dbReference>
<feature type="compositionally biased region" description="Polar residues" evidence="8">
    <location>
        <begin position="160"/>
        <end position="184"/>
    </location>
</feature>
<dbReference type="GeneID" id="111103701"/>
<dbReference type="GO" id="GO:0003964">
    <property type="term" value="F:RNA-directed DNA polymerase activity"/>
    <property type="evidence" value="ECO:0007669"/>
    <property type="project" value="UniProtKB-KW"/>
</dbReference>
<keyword evidence="5" id="KW-0255">Endonuclease</keyword>
<dbReference type="InterPro" id="IPR043128">
    <property type="entry name" value="Rev_trsase/Diguanyl_cyclase"/>
</dbReference>
<dbReference type="KEGG" id="cvn:111103701"/>
<dbReference type="SUPFAM" id="SSF50630">
    <property type="entry name" value="Acid proteases"/>
    <property type="match status" value="1"/>
</dbReference>
<proteinExistence type="predicted"/>
<evidence type="ECO:0000256" key="4">
    <source>
        <dbReference type="ARBA" id="ARBA00022722"/>
    </source>
</evidence>
<dbReference type="OrthoDB" id="6154438at2759"/>
<feature type="domain" description="Reverse transcriptase RNase H-like" evidence="9">
    <location>
        <begin position="688"/>
        <end position="789"/>
    </location>
</feature>
<dbReference type="FunFam" id="3.30.70.270:FF:000003">
    <property type="entry name" value="Transposon Ty3-G Gag-Pol polyprotein"/>
    <property type="match status" value="1"/>
</dbReference>
<keyword evidence="10" id="KW-1185">Reference proteome</keyword>
<evidence type="ECO:0000313" key="10">
    <source>
        <dbReference type="Proteomes" id="UP000694844"/>
    </source>
</evidence>
<feature type="compositionally biased region" description="Polar residues" evidence="8">
    <location>
        <begin position="131"/>
        <end position="148"/>
    </location>
</feature>
<dbReference type="PANTHER" id="PTHR37984">
    <property type="entry name" value="PROTEIN CBG26694"/>
    <property type="match status" value="1"/>
</dbReference>
<dbReference type="InterPro" id="IPR021109">
    <property type="entry name" value="Peptidase_aspartic_dom_sf"/>
</dbReference>
<evidence type="ECO:0000256" key="5">
    <source>
        <dbReference type="ARBA" id="ARBA00022759"/>
    </source>
</evidence>
<dbReference type="Gene3D" id="3.30.70.270">
    <property type="match status" value="3"/>
</dbReference>
<evidence type="ECO:0000256" key="7">
    <source>
        <dbReference type="ARBA" id="ARBA00022918"/>
    </source>
</evidence>
<keyword evidence="4" id="KW-0540">Nuclease</keyword>
<dbReference type="CDD" id="cd09274">
    <property type="entry name" value="RNase_HI_RT_Ty3"/>
    <property type="match status" value="1"/>
</dbReference>
<dbReference type="GO" id="GO:0016787">
    <property type="term" value="F:hydrolase activity"/>
    <property type="evidence" value="ECO:0007669"/>
    <property type="project" value="UniProtKB-KW"/>
</dbReference>
<dbReference type="PANTHER" id="PTHR37984:SF7">
    <property type="entry name" value="INTEGRASE CATALYTIC DOMAIN-CONTAINING PROTEIN"/>
    <property type="match status" value="1"/>
</dbReference>
<evidence type="ECO:0000256" key="1">
    <source>
        <dbReference type="ARBA" id="ARBA00012493"/>
    </source>
</evidence>
<dbReference type="FunFam" id="3.30.70.270:FF:000063">
    <property type="entry name" value="Zinc knuckle domaincontaining protein"/>
    <property type="match status" value="1"/>
</dbReference>
<organism evidence="10 11">
    <name type="scientific">Crassostrea virginica</name>
    <name type="common">Eastern oyster</name>
    <dbReference type="NCBI Taxonomy" id="6565"/>
    <lineage>
        <taxon>Eukaryota</taxon>
        <taxon>Metazoa</taxon>
        <taxon>Spiralia</taxon>
        <taxon>Lophotrochozoa</taxon>
        <taxon>Mollusca</taxon>
        <taxon>Bivalvia</taxon>
        <taxon>Autobranchia</taxon>
        <taxon>Pteriomorphia</taxon>
        <taxon>Ostreida</taxon>
        <taxon>Ostreoidea</taxon>
        <taxon>Ostreidae</taxon>
        <taxon>Crassostrea</taxon>
    </lineage>
</organism>
<dbReference type="InterPro" id="IPR041373">
    <property type="entry name" value="RT_RNaseH"/>
</dbReference>
<reference evidence="11" key="1">
    <citation type="submission" date="2025-08" db="UniProtKB">
        <authorList>
            <consortium name="RefSeq"/>
        </authorList>
    </citation>
    <scope>IDENTIFICATION</scope>
    <source>
        <tissue evidence="11">Whole sample</tissue>
    </source>
</reference>
<evidence type="ECO:0000259" key="9">
    <source>
        <dbReference type="Pfam" id="PF17917"/>
    </source>
</evidence>
<name>A0A8B8AP94_CRAVI</name>
<sequence length="851" mass="95324">MTLQKGNLEVGDKGRDVYNTWTLTNDEKKKLDTYYQRFKAYVQPKLNPVLSRFKFNNEVQGQQSIEQFVTRLRLLAKDCQYNDADEMIRDRIVFGTNSAKIREKLINEGEKLTLDKAIQIAQNYEYSQEQLKSMGTTSQKVHAVTSRSGNRDSRRMYKTGHSTRQPEPRLQSDTSSSHASSKPECSNCGYKHNKKEKCPAYGKTCMLCSKRNHFARVCRGSKKVHEVCDPHVTGAEYPLHSTSDNFTDLFVDCISSVHVFSKPDVLYDQNQAFTNVTLGPNKVPVKCKLDTGSQVNVIPISTYKQLGITDQLSPSSDLSGYAGFPLRTLGSCKVAVGVGDKIFDTYFHVVDPDGRHAPPILGLSSCMTMGFVKFVNSVTVNSSITDSSAGSVLDGETVLTQFKDVFEGLGLFPGECTIHVDSDAIPAVHPPPRVPQALGDRVKIELDRMEKLQVITKVDTPTHWVNSKVVVEKPSGALRICLDPRDLNKVIHRPHYPLKTLSDILPELSGARYFIKLDARSGYWTIMLDNDSSYLTTFNSLRGVVAIVDDVLVYGKTRAEHDNNLKAALQRTREMGIKLNDEKLDVGQSQVEYFGHVLSADGIKPDPEKVAAIKDMKPPENRNELETVLGMVNYLSKFALNLAEVTSPMRQLLSERSEFVWDFAQKESFAKVKDIITRSPGPVLAYFDPYKDTVLQVDASKYGLGATLLQEGKPISYASKSLTPSTINYAQIEKEMLAILFGCKHFHHYIYGREICVQTDHKPLVSIMQKSILNAPARLQRMILQLQRYNFKLVHVPGKQIPVADTLSRKYLPHTMPELSKGIEAQRVGQNHKEIAQTPLESIGISGMNCQ</sequence>
<evidence type="ECO:0000256" key="2">
    <source>
        <dbReference type="ARBA" id="ARBA00022679"/>
    </source>
</evidence>
<dbReference type="Pfam" id="PF17917">
    <property type="entry name" value="RT_RNaseH"/>
    <property type="match status" value="1"/>
</dbReference>
<dbReference type="SUPFAM" id="SSF56672">
    <property type="entry name" value="DNA/RNA polymerases"/>
    <property type="match status" value="1"/>
</dbReference>
<keyword evidence="7" id="KW-0695">RNA-directed DNA polymerase</keyword>
<dbReference type="GO" id="GO:0004519">
    <property type="term" value="F:endonuclease activity"/>
    <property type="evidence" value="ECO:0007669"/>
    <property type="project" value="UniProtKB-KW"/>
</dbReference>
<dbReference type="CDD" id="cd01647">
    <property type="entry name" value="RT_LTR"/>
    <property type="match status" value="1"/>
</dbReference>
<evidence type="ECO:0000256" key="3">
    <source>
        <dbReference type="ARBA" id="ARBA00022695"/>
    </source>
</evidence>
<dbReference type="RefSeq" id="XP_022292851.1">
    <property type="nucleotide sequence ID" value="XM_022437143.1"/>
</dbReference>
<evidence type="ECO:0000256" key="8">
    <source>
        <dbReference type="SAM" id="MobiDB-lite"/>
    </source>
</evidence>